<evidence type="ECO:0000313" key="4">
    <source>
        <dbReference type="Proteomes" id="UP000722485"/>
    </source>
</evidence>
<feature type="region of interest" description="Disordered" evidence="1">
    <location>
        <begin position="231"/>
        <end position="286"/>
    </location>
</feature>
<gene>
    <name evidence="3" type="ORF">G7Z17_g6018</name>
</gene>
<evidence type="ECO:0000256" key="1">
    <source>
        <dbReference type="SAM" id="MobiDB-lite"/>
    </source>
</evidence>
<protein>
    <recommendedName>
        <fullName evidence="2">Sfi1 spindle body domain-containing protein</fullName>
    </recommendedName>
</protein>
<accession>A0A9P5LGR4</accession>
<sequence length="557" mass="62084">MSLDRLPSDADHLVAHMQPQVSRPSSPSDDEGHSSNASQAPSSQDPYYSNDDIATLHAVVAAAQQLLDSSVDPKPLPAAALFKAYDAVLPSYGIDPDTDHHLSTFVFRIGGERGDGSLVDKFQAILSRMGIVLEFGDHTSGSSRPSPQTSPGFSSSSPQAYVRRRREADDQTTDEIDLPKPPVVLATTSPREAPPEDDASAHSISHENELARRAALSAVMGRWRSLALRQRERQAQQEASSKIATAKGPQVSDIGTPRSQCDPDREGRDNPISSAQEEEPEPQSSVKEAILGQNSHQDSLRSLLDPARLPGISLEGLPIDQAQGNESVEWPLQSEERISQVEHEPLTEPPKKTEMQGDFPPVIRHEQEAVPSRDVTEVDAAEENEEQELTQRPATLTELPKASPSQQTPTQIRKEANTAELEARHQKVMRQASRARELYLASKVFNHWADRTARRLERDAVARRHMIRFRCFRTWSQAPAFREPTVDHMRSAVSVKKWQRITTQNENLERIAKEAAETYRLKTMQRVLNQCGYELDIPGFCKFGHFRSHQDPNKTSI</sequence>
<name>A0A9P5LGR4_9HYPO</name>
<feature type="compositionally biased region" description="Acidic residues" evidence="1">
    <location>
        <begin position="377"/>
        <end position="388"/>
    </location>
</feature>
<feature type="compositionally biased region" description="Low complexity" evidence="1">
    <location>
        <begin position="145"/>
        <end position="158"/>
    </location>
</feature>
<feature type="domain" description="Sfi1 spindle body" evidence="2">
    <location>
        <begin position="412"/>
        <end position="527"/>
    </location>
</feature>
<keyword evidence="4" id="KW-1185">Reference proteome</keyword>
<feature type="region of interest" description="Disordered" evidence="1">
    <location>
        <begin position="137"/>
        <end position="205"/>
    </location>
</feature>
<dbReference type="InterPro" id="IPR013665">
    <property type="entry name" value="Sfi1_dom"/>
</dbReference>
<evidence type="ECO:0000313" key="3">
    <source>
        <dbReference type="EMBL" id="KAF7549988.1"/>
    </source>
</evidence>
<feature type="region of interest" description="Disordered" evidence="1">
    <location>
        <begin position="1"/>
        <end position="49"/>
    </location>
</feature>
<comment type="caution">
    <text evidence="3">The sequence shown here is derived from an EMBL/GenBank/DDBJ whole genome shotgun (WGS) entry which is preliminary data.</text>
</comment>
<dbReference type="AlphaFoldDB" id="A0A9P5LGR4"/>
<feature type="region of interest" description="Disordered" evidence="1">
    <location>
        <begin position="368"/>
        <end position="412"/>
    </location>
</feature>
<dbReference type="Pfam" id="PF08457">
    <property type="entry name" value="Sfi1"/>
    <property type="match status" value="1"/>
</dbReference>
<feature type="compositionally biased region" description="Polar residues" evidence="1">
    <location>
        <begin position="34"/>
        <end position="47"/>
    </location>
</feature>
<organism evidence="3 4">
    <name type="scientific">Cylindrodendrum hubeiense</name>
    <dbReference type="NCBI Taxonomy" id="595255"/>
    <lineage>
        <taxon>Eukaryota</taxon>
        <taxon>Fungi</taxon>
        <taxon>Dikarya</taxon>
        <taxon>Ascomycota</taxon>
        <taxon>Pezizomycotina</taxon>
        <taxon>Sordariomycetes</taxon>
        <taxon>Hypocreomycetidae</taxon>
        <taxon>Hypocreales</taxon>
        <taxon>Nectriaceae</taxon>
        <taxon>Cylindrodendrum</taxon>
    </lineage>
</organism>
<reference evidence="3" key="1">
    <citation type="submission" date="2020-03" db="EMBL/GenBank/DDBJ databases">
        <title>Draft Genome Sequence of Cylindrodendrum hubeiense.</title>
        <authorList>
            <person name="Buettner E."/>
            <person name="Kellner H."/>
        </authorList>
    </citation>
    <scope>NUCLEOTIDE SEQUENCE</scope>
    <source>
        <strain evidence="3">IHI 201604</strain>
    </source>
</reference>
<proteinExistence type="predicted"/>
<dbReference type="Proteomes" id="UP000722485">
    <property type="component" value="Unassembled WGS sequence"/>
</dbReference>
<dbReference type="EMBL" id="JAANBB010000109">
    <property type="protein sequence ID" value="KAF7549988.1"/>
    <property type="molecule type" value="Genomic_DNA"/>
</dbReference>
<feature type="compositionally biased region" description="Basic and acidic residues" evidence="1">
    <location>
        <begin position="1"/>
        <end position="14"/>
    </location>
</feature>
<dbReference type="OrthoDB" id="5215300at2759"/>
<evidence type="ECO:0000259" key="2">
    <source>
        <dbReference type="Pfam" id="PF08457"/>
    </source>
</evidence>